<proteinExistence type="predicted"/>
<protein>
    <submittedName>
        <fullName evidence="2">Uncharacterized protein</fullName>
    </submittedName>
</protein>
<reference evidence="3" key="1">
    <citation type="journal article" date="2017" name="Med. Chem. Commun.">
        <title>Nonomuraea sp. ATCC 55076 harbours the largest actinomycete chromosome to date and the kistamicin biosynthetic gene cluster.</title>
        <authorList>
            <person name="Nazari B."/>
            <person name="Forneris C.C."/>
            <person name="Gibson M.I."/>
            <person name="Moon K."/>
            <person name="Schramma K.R."/>
            <person name="Seyedsayamdost M.R."/>
        </authorList>
    </citation>
    <scope>NUCLEOTIDE SEQUENCE [LARGE SCALE GENOMIC DNA]</scope>
    <source>
        <strain evidence="3">ATCC 55076</strain>
    </source>
</reference>
<dbReference type="EMBL" id="CP017717">
    <property type="protein sequence ID" value="AQZ65092.1"/>
    <property type="molecule type" value="Genomic_DNA"/>
</dbReference>
<feature type="region of interest" description="Disordered" evidence="1">
    <location>
        <begin position="73"/>
        <end position="116"/>
    </location>
</feature>
<dbReference type="KEGG" id="noa:BKM31_29860"/>
<evidence type="ECO:0000313" key="2">
    <source>
        <dbReference type="EMBL" id="AQZ65092.1"/>
    </source>
</evidence>
<evidence type="ECO:0000256" key="1">
    <source>
        <dbReference type="SAM" id="MobiDB-lite"/>
    </source>
</evidence>
<gene>
    <name evidence="2" type="ORF">BKM31_29860</name>
</gene>
<dbReference type="Proteomes" id="UP000190797">
    <property type="component" value="Chromosome"/>
</dbReference>
<feature type="compositionally biased region" description="Polar residues" evidence="1">
    <location>
        <begin position="94"/>
        <end position="116"/>
    </location>
</feature>
<organism evidence="2 3">
    <name type="scientific">[Actinomadura] parvosata subsp. kistnae</name>
    <dbReference type="NCBI Taxonomy" id="1909395"/>
    <lineage>
        <taxon>Bacteria</taxon>
        <taxon>Bacillati</taxon>
        <taxon>Actinomycetota</taxon>
        <taxon>Actinomycetes</taxon>
        <taxon>Streptosporangiales</taxon>
        <taxon>Streptosporangiaceae</taxon>
        <taxon>Nonomuraea</taxon>
    </lineage>
</organism>
<keyword evidence="3" id="KW-1185">Reference proteome</keyword>
<sequence>MPSVLRPATASEATRRLYCAPGGFAVVVARGPGPGLLARLRGVARSGAETTETLVRAFLAAGAGVIVPAERRDADPAAVRAPAPSIAPRRCAQATASCSPRTNCRPTSTSPSRRTG</sequence>
<name>A0A1V0A4L4_9ACTN</name>
<accession>A0A1V0A4L4</accession>
<evidence type="ECO:0000313" key="3">
    <source>
        <dbReference type="Proteomes" id="UP000190797"/>
    </source>
</evidence>
<dbReference type="AlphaFoldDB" id="A0A1V0A4L4"/>